<feature type="compositionally biased region" description="Polar residues" evidence="1">
    <location>
        <begin position="430"/>
        <end position="441"/>
    </location>
</feature>
<dbReference type="SUPFAM" id="SSF47954">
    <property type="entry name" value="Cyclin-like"/>
    <property type="match status" value="1"/>
</dbReference>
<sequence>MATSIASSSSSSSSSTTTSQNVRRDPIHPASLCRLSTHSRFMVDSLRTKVSPEFIDYVAHRTCEVIRIAPPTDQAYATPPPSPKRSWHDANGQRCHWWESVKTSEGDIADHLPDLPTFIRGLVIQSNVQMPTLSVTLLYLERLRTKLPTVATGMKCTRHRVFLAVLICAAKYLNDSSPKNFHWQRYAKYFSLSEVNLMEKQLLYLLDYQLTVTDRELQRHLKTFNEILTSSSKPAVVTPSVPVVAPAAPPLPQRTTRPVASKTSLPSPVSPAELQPKLGSTTRSPRPPLYIPATRPSRTESGSLKRKSITEHPDVFSDDESSPSPSSIRRTTSLSPSEYALSGLQLAPTPGLARRGSIDSQCSEVSAVSDATTSTATTPPDSSMLVSTSGRITVQAPPFIRQASYSRKPGHIFISMGETGSTPPEGHDVLSNSKGSTSSPQWTSKLRLLRKHSHVVSMNPSRGVAAS</sequence>
<evidence type="ECO:0000256" key="1">
    <source>
        <dbReference type="SAM" id="MobiDB-lite"/>
    </source>
</evidence>
<feature type="region of interest" description="Disordered" evidence="1">
    <location>
        <begin position="1"/>
        <end position="29"/>
    </location>
</feature>
<gene>
    <name evidence="3" type="ORF">M231_03132</name>
</gene>
<accession>A0A4Q1BPB1</accession>
<dbReference type="OrthoDB" id="10250320at2759"/>
<feature type="compositionally biased region" description="Polar residues" evidence="1">
    <location>
        <begin position="253"/>
        <end position="267"/>
    </location>
</feature>
<comment type="caution">
    <text evidence="3">The sequence shown here is derived from an EMBL/GenBank/DDBJ whole genome shotgun (WGS) entry which is preliminary data.</text>
</comment>
<feature type="region of interest" description="Disordered" evidence="1">
    <location>
        <begin position="418"/>
        <end position="441"/>
    </location>
</feature>
<dbReference type="CDD" id="cd20557">
    <property type="entry name" value="CYCLIN_ScPCL1-like"/>
    <property type="match status" value="1"/>
</dbReference>
<dbReference type="GO" id="GO:0016538">
    <property type="term" value="F:cyclin-dependent protein serine/threonine kinase regulator activity"/>
    <property type="evidence" value="ECO:0007669"/>
    <property type="project" value="TreeGrafter"/>
</dbReference>
<evidence type="ECO:0000313" key="3">
    <source>
        <dbReference type="EMBL" id="RXK39630.1"/>
    </source>
</evidence>
<dbReference type="VEuPathDB" id="FungiDB:TREMEDRAFT_73017"/>
<feature type="compositionally biased region" description="Low complexity" evidence="1">
    <location>
        <begin position="7"/>
        <end position="19"/>
    </location>
</feature>
<dbReference type="Gene3D" id="1.10.472.10">
    <property type="entry name" value="Cyclin-like"/>
    <property type="match status" value="1"/>
</dbReference>
<feature type="compositionally biased region" description="Low complexity" evidence="1">
    <location>
        <begin position="322"/>
        <end position="336"/>
    </location>
</feature>
<dbReference type="STRING" id="5217.A0A4Q1BPB1"/>
<dbReference type="AlphaFoldDB" id="A0A4Q1BPB1"/>
<feature type="domain" description="Cyclin N-terminal" evidence="2">
    <location>
        <begin position="114"/>
        <end position="210"/>
    </location>
</feature>
<organism evidence="3 4">
    <name type="scientific">Tremella mesenterica</name>
    <name type="common">Jelly fungus</name>
    <dbReference type="NCBI Taxonomy" id="5217"/>
    <lineage>
        <taxon>Eukaryota</taxon>
        <taxon>Fungi</taxon>
        <taxon>Dikarya</taxon>
        <taxon>Basidiomycota</taxon>
        <taxon>Agaricomycotina</taxon>
        <taxon>Tremellomycetes</taxon>
        <taxon>Tremellales</taxon>
        <taxon>Tremellaceae</taxon>
        <taxon>Tremella</taxon>
    </lineage>
</organism>
<evidence type="ECO:0000313" key="4">
    <source>
        <dbReference type="Proteomes" id="UP000289152"/>
    </source>
</evidence>
<dbReference type="InterPro" id="IPR006671">
    <property type="entry name" value="Cyclin_N"/>
</dbReference>
<dbReference type="EMBL" id="SDIL01000029">
    <property type="protein sequence ID" value="RXK39630.1"/>
    <property type="molecule type" value="Genomic_DNA"/>
</dbReference>
<name>A0A4Q1BPB1_TREME</name>
<protein>
    <recommendedName>
        <fullName evidence="2">Cyclin N-terminal domain-containing protein</fullName>
    </recommendedName>
</protein>
<dbReference type="PANTHER" id="PTHR15615">
    <property type="match status" value="1"/>
</dbReference>
<evidence type="ECO:0000259" key="2">
    <source>
        <dbReference type="Pfam" id="PF00134"/>
    </source>
</evidence>
<dbReference type="GO" id="GO:0019901">
    <property type="term" value="F:protein kinase binding"/>
    <property type="evidence" value="ECO:0007669"/>
    <property type="project" value="InterPro"/>
</dbReference>
<keyword evidence="4" id="KW-1185">Reference proteome</keyword>
<dbReference type="GO" id="GO:0000307">
    <property type="term" value="C:cyclin-dependent protein kinase holoenzyme complex"/>
    <property type="evidence" value="ECO:0007669"/>
    <property type="project" value="TreeGrafter"/>
</dbReference>
<dbReference type="InterPro" id="IPR036915">
    <property type="entry name" value="Cyclin-like_sf"/>
</dbReference>
<feature type="region of interest" description="Disordered" evidence="1">
    <location>
        <begin position="243"/>
        <end position="336"/>
    </location>
</feature>
<dbReference type="OMA" id="FATCEIT"/>
<dbReference type="Proteomes" id="UP000289152">
    <property type="component" value="Unassembled WGS sequence"/>
</dbReference>
<reference evidence="3 4" key="1">
    <citation type="submission" date="2016-06" db="EMBL/GenBank/DDBJ databases">
        <title>Evolution of pathogenesis and genome organization in the Tremellales.</title>
        <authorList>
            <person name="Cuomo C."/>
            <person name="Litvintseva A."/>
            <person name="Heitman J."/>
            <person name="Chen Y."/>
            <person name="Sun S."/>
            <person name="Springer D."/>
            <person name="Dromer F."/>
            <person name="Young S."/>
            <person name="Zeng Q."/>
            <person name="Chapman S."/>
            <person name="Gujja S."/>
            <person name="Saif S."/>
            <person name="Birren B."/>
        </authorList>
    </citation>
    <scope>NUCLEOTIDE SEQUENCE [LARGE SCALE GENOMIC DNA]</scope>
    <source>
        <strain evidence="3 4">ATCC 28783</strain>
    </source>
</reference>
<dbReference type="InParanoid" id="A0A4Q1BPB1"/>
<dbReference type="GO" id="GO:0005634">
    <property type="term" value="C:nucleus"/>
    <property type="evidence" value="ECO:0007669"/>
    <property type="project" value="TreeGrafter"/>
</dbReference>
<proteinExistence type="predicted"/>
<dbReference type="Pfam" id="PF00134">
    <property type="entry name" value="Cyclin_N"/>
    <property type="match status" value="1"/>
</dbReference>
<dbReference type="PANTHER" id="PTHR15615:SF10">
    <property type="entry name" value="PHO85 CYCLIN-2-RELATED"/>
    <property type="match status" value="1"/>
</dbReference>
<dbReference type="InterPro" id="IPR013922">
    <property type="entry name" value="Cyclin_PHO80-like"/>
</dbReference>